<dbReference type="AlphaFoldDB" id="A0A061BMS8"/>
<feature type="compositionally biased region" description="Low complexity" evidence="3">
    <location>
        <begin position="116"/>
        <end position="134"/>
    </location>
</feature>
<dbReference type="InterPro" id="IPR036864">
    <property type="entry name" value="Zn2-C6_fun-type_DNA-bd_sf"/>
</dbReference>
<protein>
    <submittedName>
        <fullName evidence="5">RHTO0S25e00760g1_1</fullName>
    </submittedName>
</protein>
<proteinExistence type="predicted"/>
<dbReference type="Pfam" id="PF11951">
    <property type="entry name" value="Fungal_trans_2"/>
    <property type="match status" value="1"/>
</dbReference>
<reference evidence="5" key="1">
    <citation type="journal article" date="2014" name="Genome Announc.">
        <title>Draft genome sequence of Rhodosporidium toruloides CECT1137, an oleaginous yeast of biotechnological interest.</title>
        <authorList>
            <person name="Morin N."/>
            <person name="Calcas X."/>
            <person name="Devillers H."/>
            <person name="Durrens P."/>
            <person name="Sherman D.J."/>
            <person name="Nicaud J.-M."/>
            <person name="Neuveglise C."/>
        </authorList>
    </citation>
    <scope>NUCLEOTIDE SEQUENCE</scope>
    <source>
        <strain evidence="5">CECT1137</strain>
    </source>
</reference>
<dbReference type="GO" id="GO:0008270">
    <property type="term" value="F:zinc ion binding"/>
    <property type="evidence" value="ECO:0007669"/>
    <property type="project" value="InterPro"/>
</dbReference>
<keyword evidence="2" id="KW-0539">Nucleus</keyword>
<dbReference type="OrthoDB" id="5419315at2759"/>
<dbReference type="PROSITE" id="PS00463">
    <property type="entry name" value="ZN2_CY6_FUNGAL_1"/>
    <property type="match status" value="1"/>
</dbReference>
<organism evidence="5">
    <name type="scientific">Rhodotorula toruloides</name>
    <name type="common">Yeast</name>
    <name type="synonym">Rhodosporidium toruloides</name>
    <dbReference type="NCBI Taxonomy" id="5286"/>
    <lineage>
        <taxon>Eukaryota</taxon>
        <taxon>Fungi</taxon>
        <taxon>Dikarya</taxon>
        <taxon>Basidiomycota</taxon>
        <taxon>Pucciniomycotina</taxon>
        <taxon>Microbotryomycetes</taxon>
        <taxon>Sporidiobolales</taxon>
        <taxon>Sporidiobolaceae</taxon>
        <taxon>Rhodotorula</taxon>
    </lineage>
</organism>
<evidence type="ECO:0000256" key="1">
    <source>
        <dbReference type="ARBA" id="ARBA00004123"/>
    </source>
</evidence>
<dbReference type="EMBL" id="LK052960">
    <property type="protein sequence ID" value="CDR49299.1"/>
    <property type="molecule type" value="Genomic_DNA"/>
</dbReference>
<dbReference type="InterPro" id="IPR021858">
    <property type="entry name" value="Fun_TF"/>
</dbReference>
<dbReference type="SMART" id="SM00066">
    <property type="entry name" value="GAL4"/>
    <property type="match status" value="1"/>
</dbReference>
<feature type="compositionally biased region" description="Low complexity" evidence="3">
    <location>
        <begin position="626"/>
        <end position="654"/>
    </location>
</feature>
<dbReference type="SUPFAM" id="SSF57701">
    <property type="entry name" value="Zn2/Cys6 DNA-binding domain"/>
    <property type="match status" value="1"/>
</dbReference>
<evidence type="ECO:0000256" key="2">
    <source>
        <dbReference type="ARBA" id="ARBA00023242"/>
    </source>
</evidence>
<dbReference type="PANTHER" id="PTHR37534">
    <property type="entry name" value="TRANSCRIPTIONAL ACTIVATOR PROTEIN UGA3"/>
    <property type="match status" value="1"/>
</dbReference>
<evidence type="ECO:0000256" key="3">
    <source>
        <dbReference type="SAM" id="MobiDB-lite"/>
    </source>
</evidence>
<gene>
    <name evidence="5" type="ORF">RHTO0S_25e00760g</name>
</gene>
<feature type="compositionally biased region" description="Basic and acidic residues" evidence="3">
    <location>
        <begin position="80"/>
        <end position="106"/>
    </location>
</feature>
<accession>A0A061BMS8</accession>
<feature type="region of interest" description="Disordered" evidence="3">
    <location>
        <begin position="617"/>
        <end position="659"/>
    </location>
</feature>
<dbReference type="InterPro" id="IPR001138">
    <property type="entry name" value="Zn2Cys6_DnaBD"/>
</dbReference>
<evidence type="ECO:0000259" key="4">
    <source>
        <dbReference type="PROSITE" id="PS50048"/>
    </source>
</evidence>
<dbReference type="GO" id="GO:0005634">
    <property type="term" value="C:nucleus"/>
    <property type="evidence" value="ECO:0007669"/>
    <property type="project" value="UniProtKB-SubCell"/>
</dbReference>
<dbReference type="GO" id="GO:0000981">
    <property type="term" value="F:DNA-binding transcription factor activity, RNA polymerase II-specific"/>
    <property type="evidence" value="ECO:0007669"/>
    <property type="project" value="InterPro"/>
</dbReference>
<dbReference type="CDD" id="cd00067">
    <property type="entry name" value="GAL4"/>
    <property type="match status" value="1"/>
</dbReference>
<dbReference type="PANTHER" id="PTHR37534:SF46">
    <property type="entry name" value="ZN(II)2CYS6 TRANSCRIPTION FACTOR (EUROFUNG)"/>
    <property type="match status" value="1"/>
</dbReference>
<sequence length="737" mass="78819">MAENGAREAKTRSRKGCLTCRSRHKKCDETHLPEHGESCKRCFDGNWVCQWPVAGGGTLRTFVRGAAKEKRETNGPASVGRRERERALVMKKGERRNSMADGREDVMNGSAVDGTSAASTSSLSPYPSTSLPPISRQSFAQTAYPNLSAPMPAFAMPLPSMSPSDYPASTSAHPYLATSAPLASFYNPAASPPALVNPAATLALETNDLSQFFQSLDAEFANWDGVEADPLISPVGPAGPAASLAEASGAALALGTEIDGANGPSGADVVDGRGRLPRLDFSNTSVSDGPASAVPIDDAEPTSVHQDYSTFNNGFFRSLPKPLRDIVVQKVHNVVTTTELGRNAAMAIVMLYRLRLQQQQRPPDPADSTPVDGASNEDQQARLLAQSNHYFQRALEHLQTPIPLEAKMIAMLDLQTFQFDQFGAAAANAMLLLGEVWINEALGSQPTLDLSAMRDPANALLTAIACTDCLRCISIPGRRTIFSFPDLPGDPSNGTPSAVVSDVSAHKLNVDTHLGLPVGLLLCVAATTNLSCDMEALPDELVRVKADAIEAAIRGWRPPPPSPHELADPVSFHDKASTAEMWRYATLVFLYQAVHRRGPLNRVIREASQQIISIGSRMLQPNRPNPASHRAAPSAGPSAAASPSSAAPGSPHDSPLYDDYLSAPSTRAVPWLLAGTCALTPSDRALCRQGMLECGKQLAYQDDVAALERVWEVVDEQGWGVEWRALLQSEGRAVAFL</sequence>
<name>A0A061BMS8_RHOTO</name>
<feature type="domain" description="Zn(2)-C6 fungal-type" evidence="4">
    <location>
        <begin position="16"/>
        <end position="51"/>
    </location>
</feature>
<comment type="subcellular location">
    <subcellularLocation>
        <location evidence="1">Nucleus</location>
    </subcellularLocation>
</comment>
<feature type="region of interest" description="Disordered" evidence="3">
    <location>
        <begin position="67"/>
        <end position="134"/>
    </location>
</feature>
<dbReference type="PROSITE" id="PS50048">
    <property type="entry name" value="ZN2_CY6_FUNGAL_2"/>
    <property type="match status" value="1"/>
</dbReference>
<evidence type="ECO:0000313" key="5">
    <source>
        <dbReference type="EMBL" id="CDR49299.1"/>
    </source>
</evidence>